<proteinExistence type="predicted"/>
<dbReference type="OrthoDB" id="9790614at2"/>
<dbReference type="GO" id="GO:0005524">
    <property type="term" value="F:ATP binding"/>
    <property type="evidence" value="ECO:0007669"/>
    <property type="project" value="UniProtKB-KW"/>
</dbReference>
<dbReference type="PROSITE" id="PS00211">
    <property type="entry name" value="ABC_TRANSPORTER_1"/>
    <property type="match status" value="1"/>
</dbReference>
<dbReference type="GO" id="GO:0016887">
    <property type="term" value="F:ATP hydrolysis activity"/>
    <property type="evidence" value="ECO:0007669"/>
    <property type="project" value="InterPro"/>
</dbReference>
<dbReference type="InterPro" id="IPR003593">
    <property type="entry name" value="AAA+_ATPase"/>
</dbReference>
<dbReference type="CDD" id="cd03259">
    <property type="entry name" value="ABC_Carb_Solutes_like"/>
    <property type="match status" value="1"/>
</dbReference>
<keyword evidence="1" id="KW-0813">Transport</keyword>
<organism evidence="7 8">
    <name type="scientific">Stieleria marina</name>
    <dbReference type="NCBI Taxonomy" id="1930275"/>
    <lineage>
        <taxon>Bacteria</taxon>
        <taxon>Pseudomonadati</taxon>
        <taxon>Planctomycetota</taxon>
        <taxon>Planctomycetia</taxon>
        <taxon>Pirellulales</taxon>
        <taxon>Pirellulaceae</taxon>
        <taxon>Stieleria</taxon>
    </lineage>
</organism>
<dbReference type="GO" id="GO:0055052">
    <property type="term" value="C:ATP-binding cassette (ABC) transporter complex, substrate-binding subunit-containing"/>
    <property type="evidence" value="ECO:0007669"/>
    <property type="project" value="TreeGrafter"/>
</dbReference>
<dbReference type="Gene3D" id="3.40.50.300">
    <property type="entry name" value="P-loop containing nucleotide triphosphate hydrolases"/>
    <property type="match status" value="1"/>
</dbReference>
<dbReference type="Pfam" id="PF00005">
    <property type="entry name" value="ABC_tran"/>
    <property type="match status" value="1"/>
</dbReference>
<dbReference type="SUPFAM" id="SSF52540">
    <property type="entry name" value="P-loop containing nucleoside triphosphate hydrolases"/>
    <property type="match status" value="1"/>
</dbReference>
<evidence type="ECO:0000259" key="6">
    <source>
        <dbReference type="PROSITE" id="PS50893"/>
    </source>
</evidence>
<keyword evidence="4 7" id="KW-0067">ATP-binding</keyword>
<protein>
    <submittedName>
        <fullName evidence="7">Maltose/maltodextrin import ATP-binding protein MalK</fullName>
    </submittedName>
</protein>
<dbReference type="SUPFAM" id="SSF50331">
    <property type="entry name" value="MOP-like"/>
    <property type="match status" value="1"/>
</dbReference>
<feature type="domain" description="ABC transporter" evidence="6">
    <location>
        <begin position="4"/>
        <end position="232"/>
    </location>
</feature>
<dbReference type="InterPro" id="IPR017871">
    <property type="entry name" value="ABC_transporter-like_CS"/>
</dbReference>
<dbReference type="InterPro" id="IPR015853">
    <property type="entry name" value="ABC_transpr_FbpC"/>
</dbReference>
<keyword evidence="8" id="KW-1185">Reference proteome</keyword>
<keyword evidence="2" id="KW-1003">Cell membrane</keyword>
<gene>
    <name evidence="7" type="primary">malK</name>
    <name evidence="7" type="ORF">K239x_19310</name>
</gene>
<dbReference type="EMBL" id="CP036526">
    <property type="protein sequence ID" value="QDT09978.1"/>
    <property type="molecule type" value="Genomic_DNA"/>
</dbReference>
<dbReference type="AlphaFoldDB" id="A0A517NS60"/>
<keyword evidence="3" id="KW-0547">Nucleotide-binding</keyword>
<dbReference type="Proteomes" id="UP000319817">
    <property type="component" value="Chromosome"/>
</dbReference>
<accession>A0A517NS60</accession>
<name>A0A517NS60_9BACT</name>
<reference evidence="7 8" key="1">
    <citation type="submission" date="2019-02" db="EMBL/GenBank/DDBJ databases">
        <title>Deep-cultivation of Planctomycetes and their phenomic and genomic characterization uncovers novel biology.</title>
        <authorList>
            <person name="Wiegand S."/>
            <person name="Jogler M."/>
            <person name="Boedeker C."/>
            <person name="Pinto D."/>
            <person name="Vollmers J."/>
            <person name="Rivas-Marin E."/>
            <person name="Kohn T."/>
            <person name="Peeters S.H."/>
            <person name="Heuer A."/>
            <person name="Rast P."/>
            <person name="Oberbeckmann S."/>
            <person name="Bunk B."/>
            <person name="Jeske O."/>
            <person name="Meyerdierks A."/>
            <person name="Storesund J.E."/>
            <person name="Kallscheuer N."/>
            <person name="Luecker S."/>
            <person name="Lage O.M."/>
            <person name="Pohl T."/>
            <person name="Merkel B.J."/>
            <person name="Hornburger P."/>
            <person name="Mueller R.-W."/>
            <person name="Bruemmer F."/>
            <person name="Labrenz M."/>
            <person name="Spormann A.M."/>
            <person name="Op den Camp H."/>
            <person name="Overmann J."/>
            <person name="Amann R."/>
            <person name="Jetten M.S.M."/>
            <person name="Mascher T."/>
            <person name="Medema M.H."/>
            <person name="Devos D.P."/>
            <person name="Kaster A.-K."/>
            <person name="Ovreas L."/>
            <person name="Rohde M."/>
            <person name="Galperin M.Y."/>
            <person name="Jogler C."/>
        </authorList>
    </citation>
    <scope>NUCLEOTIDE SEQUENCE [LARGE SCALE GENOMIC DNA]</scope>
    <source>
        <strain evidence="7 8">K23_9</strain>
    </source>
</reference>
<evidence type="ECO:0000256" key="2">
    <source>
        <dbReference type="ARBA" id="ARBA00022475"/>
    </source>
</evidence>
<evidence type="ECO:0000256" key="3">
    <source>
        <dbReference type="ARBA" id="ARBA00022741"/>
    </source>
</evidence>
<dbReference type="PANTHER" id="PTHR43875">
    <property type="entry name" value="MALTODEXTRIN IMPORT ATP-BINDING PROTEIN MSMX"/>
    <property type="match status" value="1"/>
</dbReference>
<sequence length="370" mass="39420">MSSVQLCEIHRSQSGAAILGGVDLQVEAGQYVVLLGPSGCGKTTLLKIMAGLVEADRGSVAIDGKSVDHLPPRKRDVSFVFQGDSLYPHLTIAESIAMGMHKMSAAQKQSRIDEACQMTGIGPLLNRRPEKLSGGELRRAAIAKSVARRCGVRLLDEPLSALDTHVRHGIQDALLAWHHTHRGTTIHVTHDGHEAMRVADRIAVLGDAIGGDGKPWGARVIQYANPVEIYDAPATKAVALSLGTPPISFVPATLRDGEVQSKTEGVVIRVPRREGDALNGEIDLGVRAEACQIAGDRDPGMDSRQGMTLSGNVSRTYFSNGRLFAELRIDAVCIAADITGQSVQSGQALTLHVPNEKLLAFDSQTGRSLG</sequence>
<dbReference type="PROSITE" id="PS50893">
    <property type="entry name" value="ABC_TRANSPORTER_2"/>
    <property type="match status" value="1"/>
</dbReference>
<dbReference type="InterPro" id="IPR047641">
    <property type="entry name" value="ABC_transpr_MalK/UgpC-like"/>
</dbReference>
<dbReference type="InterPro" id="IPR027417">
    <property type="entry name" value="P-loop_NTPase"/>
</dbReference>
<evidence type="ECO:0000313" key="8">
    <source>
        <dbReference type="Proteomes" id="UP000319817"/>
    </source>
</evidence>
<dbReference type="Gene3D" id="2.40.50.100">
    <property type="match status" value="1"/>
</dbReference>
<dbReference type="RefSeq" id="WP_145417529.1">
    <property type="nucleotide sequence ID" value="NZ_CP036526.1"/>
</dbReference>
<dbReference type="SMART" id="SM00382">
    <property type="entry name" value="AAA"/>
    <property type="match status" value="1"/>
</dbReference>
<dbReference type="PANTHER" id="PTHR43875:SF1">
    <property type="entry name" value="OSMOPROTECTIVE COMPOUNDS UPTAKE ATP-BINDING PROTEIN GGTA"/>
    <property type="match status" value="1"/>
</dbReference>
<evidence type="ECO:0000313" key="7">
    <source>
        <dbReference type="EMBL" id="QDT09978.1"/>
    </source>
</evidence>
<dbReference type="InterPro" id="IPR003439">
    <property type="entry name" value="ABC_transporter-like_ATP-bd"/>
</dbReference>
<keyword evidence="5" id="KW-0472">Membrane</keyword>
<evidence type="ECO:0000256" key="5">
    <source>
        <dbReference type="ARBA" id="ARBA00023136"/>
    </source>
</evidence>
<dbReference type="GO" id="GO:0015408">
    <property type="term" value="F:ABC-type ferric iron transporter activity"/>
    <property type="evidence" value="ECO:0007669"/>
    <property type="project" value="InterPro"/>
</dbReference>
<evidence type="ECO:0000256" key="4">
    <source>
        <dbReference type="ARBA" id="ARBA00022840"/>
    </source>
</evidence>
<evidence type="ECO:0000256" key="1">
    <source>
        <dbReference type="ARBA" id="ARBA00022448"/>
    </source>
</evidence>
<dbReference type="InterPro" id="IPR008995">
    <property type="entry name" value="Mo/tungstate-bd_C_term_dom"/>
</dbReference>